<evidence type="ECO:0000313" key="1">
    <source>
        <dbReference type="EMBL" id="CAG8494065.1"/>
    </source>
</evidence>
<dbReference type="AlphaFoldDB" id="A0A9N8WU82"/>
<keyword evidence="2" id="KW-1185">Reference proteome</keyword>
<organism evidence="1 2">
    <name type="scientific">Racocetra fulgida</name>
    <dbReference type="NCBI Taxonomy" id="60492"/>
    <lineage>
        <taxon>Eukaryota</taxon>
        <taxon>Fungi</taxon>
        <taxon>Fungi incertae sedis</taxon>
        <taxon>Mucoromycota</taxon>
        <taxon>Glomeromycotina</taxon>
        <taxon>Glomeromycetes</taxon>
        <taxon>Diversisporales</taxon>
        <taxon>Gigasporaceae</taxon>
        <taxon>Racocetra</taxon>
    </lineage>
</organism>
<comment type="caution">
    <text evidence="1">The sequence shown here is derived from an EMBL/GenBank/DDBJ whole genome shotgun (WGS) entry which is preliminary data.</text>
</comment>
<feature type="non-terminal residue" evidence="1">
    <location>
        <position position="90"/>
    </location>
</feature>
<name>A0A9N8WU82_9GLOM</name>
<accession>A0A9N8WU82</accession>
<dbReference type="Proteomes" id="UP000789396">
    <property type="component" value="Unassembled WGS sequence"/>
</dbReference>
<gene>
    <name evidence="1" type="ORF">RFULGI_LOCUS2120</name>
</gene>
<protein>
    <submittedName>
        <fullName evidence="1">10562_t:CDS:1</fullName>
    </submittedName>
</protein>
<evidence type="ECO:0000313" key="2">
    <source>
        <dbReference type="Proteomes" id="UP000789396"/>
    </source>
</evidence>
<reference evidence="1" key="1">
    <citation type="submission" date="2021-06" db="EMBL/GenBank/DDBJ databases">
        <authorList>
            <person name="Kallberg Y."/>
            <person name="Tangrot J."/>
            <person name="Rosling A."/>
        </authorList>
    </citation>
    <scope>NUCLEOTIDE SEQUENCE</scope>
    <source>
        <strain evidence="1">IN212</strain>
    </source>
</reference>
<sequence>MLNRLTRLEKLNINQISFRVFFPSENISRRDSSPSIRVMFVNSASLRIIVVRVSLIERFKKIVASEDFLPLKKCFLPSAFIQAEKDENRF</sequence>
<dbReference type="EMBL" id="CAJVPZ010001518">
    <property type="protein sequence ID" value="CAG8494065.1"/>
    <property type="molecule type" value="Genomic_DNA"/>
</dbReference>
<proteinExistence type="predicted"/>